<proteinExistence type="predicted"/>
<evidence type="ECO:0000313" key="2">
    <source>
        <dbReference type="EMBL" id="QSV46523.1"/>
    </source>
</evidence>
<dbReference type="InterPro" id="IPR037522">
    <property type="entry name" value="HD_GYP_dom"/>
</dbReference>
<reference evidence="2 3" key="1">
    <citation type="submission" date="2021-03" db="EMBL/GenBank/DDBJ databases">
        <title>Geobacter metallireducens gen. nov. sp. nov., a microorganism capable of coupling the complete oxidation of organic compounds to the reduction of iron and other metals.</title>
        <authorList>
            <person name="Li Y."/>
        </authorList>
    </citation>
    <scope>NUCLEOTIDE SEQUENCE [LARGE SCALE GENOMIC DNA]</scope>
    <source>
        <strain evidence="2 3">Jerry-YX</strain>
    </source>
</reference>
<dbReference type="CDD" id="cd00077">
    <property type="entry name" value="HDc"/>
    <property type="match status" value="1"/>
</dbReference>
<accession>A0ABX7Q635</accession>
<sequence>MAELSLEQAQRVILLLAGTVKGVLLYPEAHPAIAQPLGEIRALLDEALRDRQEVRLGILDGVLFLEQHLFFTPTASVDELAGILSAREIRSVMFQKGIVVPELLELVNLLSRRNITGGNLAAELSRRGCSHVVVEPQELQPEVSEEEFDPLATYRQAITVVSSLFKDVESGRIPSTDALGGVVDRVAEIAIREPSTLLGLAMIKDYDNYTFHHSVNVGILTMAIGAALDLGKDQLRELGMAGFLHDVGKTRVAKYILNKPGKLSPEEFEQMKRHSEDGARIVGDIEGVSSYVAQAVLGHHIGFSRNGYPTWALGLPFERACDIISVADCYDAITTLRVYKPPLNPREAVKMLRELAGTQLDPQLVETFAEMLGRYPVGTLVRLDSSEIAVVYRPAASGGDRPAVKVIKDGDGRMLLTPVIVDLAQEDDREIVAEVDPYLASVDVSRYLE</sequence>
<dbReference type="Gene3D" id="1.10.3210.10">
    <property type="entry name" value="Hypothetical protein af1432"/>
    <property type="match status" value="1"/>
</dbReference>
<name>A0ABX7Q635_9BACT</name>
<dbReference type="InterPro" id="IPR003607">
    <property type="entry name" value="HD/PDEase_dom"/>
</dbReference>
<dbReference type="SMART" id="SM00471">
    <property type="entry name" value="HDc"/>
    <property type="match status" value="1"/>
</dbReference>
<protein>
    <submittedName>
        <fullName evidence="2">HD-GYP domain-containing protein</fullName>
    </submittedName>
</protein>
<evidence type="ECO:0000313" key="3">
    <source>
        <dbReference type="Proteomes" id="UP000663651"/>
    </source>
</evidence>
<dbReference type="PANTHER" id="PTHR43155:SF2">
    <property type="entry name" value="CYCLIC DI-GMP PHOSPHODIESTERASE PA4108"/>
    <property type="match status" value="1"/>
</dbReference>
<feature type="domain" description="HD-GYP" evidence="1">
    <location>
        <begin position="188"/>
        <end position="384"/>
    </location>
</feature>
<dbReference type="RefSeq" id="WP_207164302.1">
    <property type="nucleotide sequence ID" value="NZ_CP071382.1"/>
</dbReference>
<evidence type="ECO:0000259" key="1">
    <source>
        <dbReference type="PROSITE" id="PS51832"/>
    </source>
</evidence>
<dbReference type="Proteomes" id="UP000663651">
    <property type="component" value="Chromosome"/>
</dbReference>
<organism evidence="2 3">
    <name type="scientific">Geobacter benzoatilyticus</name>
    <dbReference type="NCBI Taxonomy" id="2815309"/>
    <lineage>
        <taxon>Bacteria</taxon>
        <taxon>Pseudomonadati</taxon>
        <taxon>Thermodesulfobacteriota</taxon>
        <taxon>Desulfuromonadia</taxon>
        <taxon>Geobacterales</taxon>
        <taxon>Geobacteraceae</taxon>
        <taxon>Geobacter</taxon>
    </lineage>
</organism>
<dbReference type="EMBL" id="CP071382">
    <property type="protein sequence ID" value="QSV46523.1"/>
    <property type="molecule type" value="Genomic_DNA"/>
</dbReference>
<dbReference type="PANTHER" id="PTHR43155">
    <property type="entry name" value="CYCLIC DI-GMP PHOSPHODIESTERASE PA4108-RELATED"/>
    <property type="match status" value="1"/>
</dbReference>
<dbReference type="Pfam" id="PF13487">
    <property type="entry name" value="HD_5"/>
    <property type="match status" value="1"/>
</dbReference>
<gene>
    <name evidence="2" type="ORF">JZM60_04390</name>
</gene>
<keyword evidence="3" id="KW-1185">Reference proteome</keyword>
<dbReference type="PROSITE" id="PS51832">
    <property type="entry name" value="HD_GYP"/>
    <property type="match status" value="1"/>
</dbReference>
<dbReference type="SUPFAM" id="SSF109604">
    <property type="entry name" value="HD-domain/PDEase-like"/>
    <property type="match status" value="1"/>
</dbReference>